<dbReference type="PROSITE" id="PS51257">
    <property type="entry name" value="PROKAR_LIPOPROTEIN"/>
    <property type="match status" value="1"/>
</dbReference>
<gene>
    <name evidence="4" type="ORF">SAMN05421756_104154</name>
</gene>
<dbReference type="InterPro" id="IPR036514">
    <property type="entry name" value="SGNH_hydro_sf"/>
</dbReference>
<dbReference type="EMBL" id="FOFA01000004">
    <property type="protein sequence ID" value="SEQ58693.1"/>
    <property type="molecule type" value="Genomic_DNA"/>
</dbReference>
<dbReference type="SUPFAM" id="SSF52266">
    <property type="entry name" value="SGNH hydrolase"/>
    <property type="match status" value="1"/>
</dbReference>
<keyword evidence="2" id="KW-0732">Signal</keyword>
<dbReference type="Proteomes" id="UP000198504">
    <property type="component" value="Unassembled WGS sequence"/>
</dbReference>
<dbReference type="OrthoDB" id="3786280at2"/>
<dbReference type="CDD" id="cd00229">
    <property type="entry name" value="SGNH_hydrolase"/>
    <property type="match status" value="1"/>
</dbReference>
<sequence length="245" mass="25738">MRHLARALVVVLGAVSTLGLAAGCSPEAKPPAEPTCAMPDPAPTLAPGSLTLPAKPSVLILGDSYTEGYGAEPETKGWAYLVGKPLGWRVTVNGVGGTGYVNPGPRSEGTYLQRLPSLQGRSFDLVVVQGGSNDRDTPYPALQDAVTRTIDAVRSDFPTAKVVIMGPATPYGKPDPTRVLSQCVLAGFAQSQQLPFVDPLGERWFVDGDGDRYANPQNGHPSNAGYSHIAERFEADVRVLLGTGA</sequence>
<evidence type="ECO:0000256" key="1">
    <source>
        <dbReference type="SAM" id="MobiDB-lite"/>
    </source>
</evidence>
<dbReference type="InterPro" id="IPR013830">
    <property type="entry name" value="SGNH_hydro"/>
</dbReference>
<name>A0A1H9H8U9_9ACTN</name>
<proteinExistence type="predicted"/>
<reference evidence="5" key="1">
    <citation type="submission" date="2016-10" db="EMBL/GenBank/DDBJ databases">
        <authorList>
            <person name="Varghese N."/>
            <person name="Submissions S."/>
        </authorList>
    </citation>
    <scope>NUCLEOTIDE SEQUENCE [LARGE SCALE GENOMIC DNA]</scope>
    <source>
        <strain evidence="5">CGMCC 4.6856</strain>
    </source>
</reference>
<evidence type="ECO:0000256" key="2">
    <source>
        <dbReference type="SAM" id="SignalP"/>
    </source>
</evidence>
<protein>
    <submittedName>
        <fullName evidence="4">Lysophospholipase L1</fullName>
    </submittedName>
</protein>
<organism evidence="4 5">
    <name type="scientific">Microlunatus flavus</name>
    <dbReference type="NCBI Taxonomy" id="1036181"/>
    <lineage>
        <taxon>Bacteria</taxon>
        <taxon>Bacillati</taxon>
        <taxon>Actinomycetota</taxon>
        <taxon>Actinomycetes</taxon>
        <taxon>Propionibacteriales</taxon>
        <taxon>Propionibacteriaceae</taxon>
        <taxon>Microlunatus</taxon>
    </lineage>
</organism>
<feature type="signal peptide" evidence="2">
    <location>
        <begin position="1"/>
        <end position="21"/>
    </location>
</feature>
<dbReference type="AlphaFoldDB" id="A0A1H9H8U9"/>
<dbReference type="STRING" id="1036181.SAMN05421756_104154"/>
<feature type="region of interest" description="Disordered" evidence="1">
    <location>
        <begin position="24"/>
        <end position="49"/>
    </location>
</feature>
<evidence type="ECO:0000313" key="4">
    <source>
        <dbReference type="EMBL" id="SEQ58693.1"/>
    </source>
</evidence>
<dbReference type="Pfam" id="PF13472">
    <property type="entry name" value="Lipase_GDSL_2"/>
    <property type="match status" value="1"/>
</dbReference>
<evidence type="ECO:0000259" key="3">
    <source>
        <dbReference type="Pfam" id="PF13472"/>
    </source>
</evidence>
<accession>A0A1H9H8U9</accession>
<dbReference type="Gene3D" id="3.40.50.1110">
    <property type="entry name" value="SGNH hydrolase"/>
    <property type="match status" value="1"/>
</dbReference>
<feature type="chain" id="PRO_5038566512" evidence="2">
    <location>
        <begin position="22"/>
        <end position="245"/>
    </location>
</feature>
<keyword evidence="5" id="KW-1185">Reference proteome</keyword>
<feature type="domain" description="SGNH hydrolase-type esterase" evidence="3">
    <location>
        <begin position="60"/>
        <end position="226"/>
    </location>
</feature>
<evidence type="ECO:0000313" key="5">
    <source>
        <dbReference type="Proteomes" id="UP000198504"/>
    </source>
</evidence>
<dbReference type="RefSeq" id="WP_139209830.1">
    <property type="nucleotide sequence ID" value="NZ_FOFA01000004.1"/>
</dbReference>